<sequence>MRATTRSTAPAGRVAPTPASGVPERLSVSSPSSWKARAAVAMRNSITPGMGSAPRRITSSVRPTRRPSRKTGSQLVTPCTRPAASTASSIRTSGSSSSRRPPSVKPISGSAFASAQSPLRASTAARRSSGRPR</sequence>
<proteinExistence type="predicted"/>
<organism evidence="2 3">
    <name type="scientific">Clavibacter michiganensis subsp. michiganensis</name>
    <dbReference type="NCBI Taxonomy" id="33013"/>
    <lineage>
        <taxon>Bacteria</taxon>
        <taxon>Bacillati</taxon>
        <taxon>Actinomycetota</taxon>
        <taxon>Actinomycetes</taxon>
        <taxon>Micrococcales</taxon>
        <taxon>Microbacteriaceae</taxon>
        <taxon>Clavibacter</taxon>
    </lineage>
</organism>
<dbReference type="EMBL" id="MDHH01000001">
    <property type="protein sequence ID" value="OUE04472.1"/>
    <property type="molecule type" value="Genomic_DNA"/>
</dbReference>
<evidence type="ECO:0000313" key="3">
    <source>
        <dbReference type="Proteomes" id="UP000195062"/>
    </source>
</evidence>
<accession>A0A251XLW2</accession>
<keyword evidence="3" id="KW-1185">Reference proteome</keyword>
<feature type="compositionally biased region" description="Low complexity" evidence="1">
    <location>
        <begin position="80"/>
        <end position="101"/>
    </location>
</feature>
<name>A0A251XLW2_CLAMM</name>
<gene>
    <name evidence="2" type="ORF">CMMCAS07_05970</name>
</gene>
<comment type="caution">
    <text evidence="2">The sequence shown here is derived from an EMBL/GenBank/DDBJ whole genome shotgun (WGS) entry which is preliminary data.</text>
</comment>
<evidence type="ECO:0000313" key="2">
    <source>
        <dbReference type="EMBL" id="OUE04472.1"/>
    </source>
</evidence>
<reference evidence="2 3" key="1">
    <citation type="submission" date="2016-08" db="EMBL/GenBank/DDBJ databases">
        <title>Genome sequence of Clavibacter michiganensis subsp. michiganensis strain CASJ007.</title>
        <authorList>
            <person name="Thapa S.P."/>
            <person name="Coaker G."/>
        </authorList>
    </citation>
    <scope>NUCLEOTIDE SEQUENCE [LARGE SCALE GENOMIC DNA]</scope>
    <source>
        <strain evidence="2">CASJ007</strain>
    </source>
</reference>
<dbReference type="Proteomes" id="UP000195062">
    <property type="component" value="Unassembled WGS sequence"/>
</dbReference>
<dbReference type="AlphaFoldDB" id="A0A251XLW2"/>
<protein>
    <submittedName>
        <fullName evidence="2">Uncharacterized protein</fullName>
    </submittedName>
</protein>
<feature type="region of interest" description="Disordered" evidence="1">
    <location>
        <begin position="1"/>
        <end position="133"/>
    </location>
</feature>
<evidence type="ECO:0000256" key="1">
    <source>
        <dbReference type="SAM" id="MobiDB-lite"/>
    </source>
</evidence>